<feature type="domain" description="AB hydrolase-1" evidence="2">
    <location>
        <begin position="94"/>
        <end position="249"/>
    </location>
</feature>
<dbReference type="EMBL" id="CP026538">
    <property type="protein sequence ID" value="QAZ66993.1"/>
    <property type="molecule type" value="Genomic_DNA"/>
</dbReference>
<dbReference type="InterPro" id="IPR029058">
    <property type="entry name" value="AB_hydrolase_fold"/>
</dbReference>
<dbReference type="Proteomes" id="UP000293296">
    <property type="component" value="Chromosome"/>
</dbReference>
<gene>
    <name evidence="3" type="ORF">C3Y92_07010</name>
</gene>
<keyword evidence="1" id="KW-0472">Membrane</keyword>
<dbReference type="PANTHER" id="PTHR37946">
    <property type="entry name" value="SLL1969 PROTEIN"/>
    <property type="match status" value="1"/>
</dbReference>
<sequence length="288" mass="30282">MTILGWLIALPLAVGAVVAGVSYAAFGWFALAGRAVLLSRGCPGRRAACVLRGLASALVAQAIMVTAYPLGPLFQARRKPGRLNGQDNDAAPVVVCLHGLYHNPSAFWRIRWALGRAGINRVLILGYPSFRDDFETEAARLAARLRELVPPRAPVCFLGHSLGGLMARRLAAESDFCGRTRCVVTLGTPHQGSALARLAVGKLGRSLTPESKLFGCLNALPDPPGARLVALASPVDNLVVPDRGLVPDRPGWELECTEPVSHVAMLYAGATVSRAVALVAACVGGGRA</sequence>
<keyword evidence="4" id="KW-1185">Reference proteome</keyword>
<dbReference type="Pfam" id="PF12697">
    <property type="entry name" value="Abhydrolase_6"/>
    <property type="match status" value="1"/>
</dbReference>
<accession>A0A4P6HIM0</accession>
<proteinExistence type="predicted"/>
<dbReference type="SUPFAM" id="SSF53474">
    <property type="entry name" value="alpha/beta-Hydrolases"/>
    <property type="match status" value="1"/>
</dbReference>
<dbReference type="InterPro" id="IPR000073">
    <property type="entry name" value="AB_hydrolase_1"/>
</dbReference>
<dbReference type="Gene3D" id="3.40.50.1820">
    <property type="entry name" value="alpha/beta hydrolase"/>
    <property type="match status" value="1"/>
</dbReference>
<dbReference type="PANTHER" id="PTHR37946:SF1">
    <property type="entry name" value="SLL1969 PROTEIN"/>
    <property type="match status" value="1"/>
</dbReference>
<keyword evidence="1" id="KW-1133">Transmembrane helix</keyword>
<dbReference type="GO" id="GO:0016787">
    <property type="term" value="F:hydrolase activity"/>
    <property type="evidence" value="ECO:0007669"/>
    <property type="project" value="UniProtKB-KW"/>
</dbReference>
<keyword evidence="1" id="KW-0812">Transmembrane</keyword>
<evidence type="ECO:0000256" key="1">
    <source>
        <dbReference type="SAM" id="Phobius"/>
    </source>
</evidence>
<evidence type="ECO:0000313" key="3">
    <source>
        <dbReference type="EMBL" id="QAZ66993.1"/>
    </source>
</evidence>
<dbReference type="RefSeq" id="WP_129351125.1">
    <property type="nucleotide sequence ID" value="NZ_CP026538.1"/>
</dbReference>
<dbReference type="AlphaFoldDB" id="A0A4P6HIM0"/>
<evidence type="ECO:0000259" key="2">
    <source>
        <dbReference type="Pfam" id="PF12697"/>
    </source>
</evidence>
<keyword evidence="3" id="KW-0378">Hydrolase</keyword>
<protein>
    <submittedName>
        <fullName evidence="3">Alpha/beta hydrolase</fullName>
    </submittedName>
</protein>
<organism evidence="3 4">
    <name type="scientific">Solidesulfovibrio carbinolicus</name>
    <dbReference type="NCBI Taxonomy" id="296842"/>
    <lineage>
        <taxon>Bacteria</taxon>
        <taxon>Pseudomonadati</taxon>
        <taxon>Thermodesulfobacteriota</taxon>
        <taxon>Desulfovibrionia</taxon>
        <taxon>Desulfovibrionales</taxon>
        <taxon>Desulfovibrionaceae</taxon>
        <taxon>Solidesulfovibrio</taxon>
    </lineage>
</organism>
<evidence type="ECO:0000313" key="4">
    <source>
        <dbReference type="Proteomes" id="UP000293296"/>
    </source>
</evidence>
<feature type="transmembrane region" description="Helical" evidence="1">
    <location>
        <begin position="49"/>
        <end position="70"/>
    </location>
</feature>
<feature type="transmembrane region" description="Helical" evidence="1">
    <location>
        <begin position="6"/>
        <end position="37"/>
    </location>
</feature>
<reference evidence="3 4" key="1">
    <citation type="submission" date="2018-02" db="EMBL/GenBank/DDBJ databases">
        <title>Genome sequence of Desulfovibrio carbinolicus DSM 3852.</title>
        <authorList>
            <person name="Wilbanks E."/>
            <person name="Skennerton C.T."/>
            <person name="Orphan V.J."/>
        </authorList>
    </citation>
    <scope>NUCLEOTIDE SEQUENCE [LARGE SCALE GENOMIC DNA]</scope>
    <source>
        <strain evidence="3 4">DSM 3852</strain>
    </source>
</reference>
<dbReference type="KEGG" id="dcb:C3Y92_07010"/>
<dbReference type="OrthoDB" id="275181at2"/>
<name>A0A4P6HIM0_9BACT</name>